<keyword evidence="2" id="KW-0479">Metal-binding</keyword>
<dbReference type="CDD" id="cd02909">
    <property type="entry name" value="cupin_pirin_N"/>
    <property type="match status" value="1"/>
</dbReference>
<comment type="similarity">
    <text evidence="1 3">Belongs to the pirin family.</text>
</comment>
<dbReference type="RefSeq" id="WP_131309538.1">
    <property type="nucleotide sequence ID" value="NZ_SJJR01000038.1"/>
</dbReference>
<keyword evidence="2" id="KW-0408">Iron</keyword>
<evidence type="ECO:0000313" key="7">
    <source>
        <dbReference type="Proteomes" id="UP000292274"/>
    </source>
</evidence>
<accession>A0A4R0FXS3</accession>
<protein>
    <submittedName>
        <fullName evidence="6">Pirin family protein</fullName>
    </submittedName>
</protein>
<dbReference type="Pfam" id="PF02678">
    <property type="entry name" value="Pirin"/>
    <property type="match status" value="1"/>
</dbReference>
<dbReference type="EMBL" id="SJJR01000038">
    <property type="protein sequence ID" value="TCB88297.1"/>
    <property type="molecule type" value="Genomic_DNA"/>
</dbReference>
<feature type="binding site" evidence="2">
    <location>
        <position position="105"/>
    </location>
    <ligand>
        <name>Fe cation</name>
        <dbReference type="ChEBI" id="CHEBI:24875"/>
    </ligand>
</feature>
<dbReference type="InterPro" id="IPR003829">
    <property type="entry name" value="Pirin_N_dom"/>
</dbReference>
<reference evidence="6 7" key="1">
    <citation type="submission" date="2019-02" db="EMBL/GenBank/DDBJ databases">
        <title>Jishengella sp. nov., isolated from a root of Zingiber montanum.</title>
        <authorList>
            <person name="Kuncharoen N."/>
            <person name="Kudo T."/>
            <person name="Masahiro Y."/>
            <person name="Ohkuma M."/>
            <person name="Tanasupawat S."/>
        </authorList>
    </citation>
    <scope>NUCLEOTIDE SEQUENCE [LARGE SCALE GENOMIC DNA]</scope>
    <source>
        <strain evidence="6 7">PLAI 1-1</strain>
    </source>
</reference>
<dbReference type="GO" id="GO:0046872">
    <property type="term" value="F:metal ion binding"/>
    <property type="evidence" value="ECO:0007669"/>
    <property type="project" value="UniProtKB-KW"/>
</dbReference>
<evidence type="ECO:0000313" key="6">
    <source>
        <dbReference type="EMBL" id="TCB88297.1"/>
    </source>
</evidence>
<evidence type="ECO:0000259" key="4">
    <source>
        <dbReference type="Pfam" id="PF02678"/>
    </source>
</evidence>
<sequence length="296" mass="31642">MTTLSVPVARRVNRVVDQVDLGPTPMSARSTLAIAPGNDAWTDPFLLMGEELINQPGFDWHPHRGLETVTLVLDGALEHGDSLGNAGVLGPGDVQWMTAGRGVIHREVAARAEHARVIQLWLNLPSHLKFVPTGYQDLRAGRQAVHTEPGVLVQVISGETGTARGPAVNQWPILGAVITLDPRTEYRQVIDGAERAFAYVIAGRLTIGGRSVGTGQTAWSDPVSSQGDATTLNLATGDGDERTTVLLFAGRPIGESVVASGPFVMNTRAQIEQAYRDFHSGKFGSIPRHTRLPAGT</sequence>
<feature type="binding site" evidence="2">
    <location>
        <position position="63"/>
    </location>
    <ligand>
        <name>Fe cation</name>
        <dbReference type="ChEBI" id="CHEBI:24875"/>
    </ligand>
</feature>
<evidence type="ECO:0000256" key="1">
    <source>
        <dbReference type="ARBA" id="ARBA00008416"/>
    </source>
</evidence>
<dbReference type="InterPro" id="IPR012093">
    <property type="entry name" value="Pirin"/>
</dbReference>
<keyword evidence="7" id="KW-1185">Reference proteome</keyword>
<evidence type="ECO:0000256" key="3">
    <source>
        <dbReference type="RuleBase" id="RU003457"/>
    </source>
</evidence>
<name>A0A4R0FXS3_9ACTN</name>
<dbReference type="InterPro" id="IPR008778">
    <property type="entry name" value="Pirin_C_dom"/>
</dbReference>
<organism evidence="6 7">
    <name type="scientific">Micromonospora zingiberis</name>
    <dbReference type="NCBI Taxonomy" id="2053011"/>
    <lineage>
        <taxon>Bacteria</taxon>
        <taxon>Bacillati</taxon>
        <taxon>Actinomycetota</taxon>
        <taxon>Actinomycetes</taxon>
        <taxon>Micromonosporales</taxon>
        <taxon>Micromonosporaceae</taxon>
        <taxon>Micromonospora</taxon>
    </lineage>
</organism>
<evidence type="ECO:0000256" key="2">
    <source>
        <dbReference type="PIRSR" id="PIRSR006232-1"/>
    </source>
</evidence>
<dbReference type="OrthoDB" id="321327at2"/>
<dbReference type="CDD" id="cd02247">
    <property type="entry name" value="cupin_pirin_C"/>
    <property type="match status" value="1"/>
</dbReference>
<feature type="domain" description="Pirin N-terminal" evidence="4">
    <location>
        <begin position="50"/>
        <end position="122"/>
    </location>
</feature>
<dbReference type="InterPro" id="IPR011051">
    <property type="entry name" value="RmlC_Cupin_sf"/>
</dbReference>
<gene>
    <name evidence="6" type="ORF">E0H26_28600</name>
</gene>
<comment type="caution">
    <text evidence="6">The sequence shown here is derived from an EMBL/GenBank/DDBJ whole genome shotgun (WGS) entry which is preliminary data.</text>
</comment>
<feature type="binding site" evidence="2">
    <location>
        <position position="61"/>
    </location>
    <ligand>
        <name>Fe cation</name>
        <dbReference type="ChEBI" id="CHEBI:24875"/>
    </ligand>
</feature>
<feature type="binding site" evidence="2">
    <location>
        <position position="107"/>
    </location>
    <ligand>
        <name>Fe cation</name>
        <dbReference type="ChEBI" id="CHEBI:24875"/>
    </ligand>
</feature>
<dbReference type="PANTHER" id="PTHR13903">
    <property type="entry name" value="PIRIN-RELATED"/>
    <property type="match status" value="1"/>
</dbReference>
<dbReference type="Proteomes" id="UP000292274">
    <property type="component" value="Unassembled WGS sequence"/>
</dbReference>
<comment type="cofactor">
    <cofactor evidence="2">
        <name>Fe cation</name>
        <dbReference type="ChEBI" id="CHEBI:24875"/>
    </cofactor>
    <text evidence="2">Binds 1 Fe cation per subunit.</text>
</comment>
<evidence type="ECO:0000259" key="5">
    <source>
        <dbReference type="Pfam" id="PF05726"/>
    </source>
</evidence>
<dbReference type="PANTHER" id="PTHR13903:SF8">
    <property type="entry name" value="PIRIN"/>
    <property type="match status" value="1"/>
</dbReference>
<dbReference type="Pfam" id="PF05726">
    <property type="entry name" value="Pirin_C"/>
    <property type="match status" value="1"/>
</dbReference>
<dbReference type="InterPro" id="IPR014710">
    <property type="entry name" value="RmlC-like_jellyroll"/>
</dbReference>
<dbReference type="PIRSF" id="PIRSF006232">
    <property type="entry name" value="Pirin"/>
    <property type="match status" value="1"/>
</dbReference>
<dbReference type="Gene3D" id="2.60.120.10">
    <property type="entry name" value="Jelly Rolls"/>
    <property type="match status" value="2"/>
</dbReference>
<dbReference type="SUPFAM" id="SSF51182">
    <property type="entry name" value="RmlC-like cupins"/>
    <property type="match status" value="1"/>
</dbReference>
<proteinExistence type="inferred from homology"/>
<dbReference type="AlphaFoldDB" id="A0A4R0FXS3"/>
<feature type="domain" description="Pirin C-terminal" evidence="5">
    <location>
        <begin position="178"/>
        <end position="284"/>
    </location>
</feature>